<evidence type="ECO:0000313" key="15">
    <source>
        <dbReference type="EMBL" id="PVH99332.1"/>
    </source>
</evidence>
<comment type="subcellular location">
    <subcellularLocation>
        <location evidence="2">Membrane</location>
    </subcellularLocation>
</comment>
<keyword evidence="11 14" id="KW-0503">Monooxygenase</keyword>
<proteinExistence type="inferred from homology"/>
<dbReference type="PRINTS" id="PR00463">
    <property type="entry name" value="EP450I"/>
</dbReference>
<evidence type="ECO:0000256" key="9">
    <source>
        <dbReference type="ARBA" id="ARBA00023002"/>
    </source>
</evidence>
<keyword evidence="5 13" id="KW-0349">Heme</keyword>
<dbReference type="InterPro" id="IPR001128">
    <property type="entry name" value="Cyt_P450"/>
</dbReference>
<dbReference type="PRINTS" id="PR00385">
    <property type="entry name" value="P450"/>
</dbReference>
<keyword evidence="16" id="KW-1185">Reference proteome</keyword>
<dbReference type="GO" id="GO:0016020">
    <property type="term" value="C:membrane"/>
    <property type="evidence" value="ECO:0007669"/>
    <property type="project" value="UniProtKB-SubCell"/>
</dbReference>
<dbReference type="FunFam" id="1.10.630.10:FF:000063">
    <property type="entry name" value="Cytochrome P450 monooxygenase"/>
    <property type="match status" value="1"/>
</dbReference>
<evidence type="ECO:0000256" key="2">
    <source>
        <dbReference type="ARBA" id="ARBA00004370"/>
    </source>
</evidence>
<evidence type="ECO:0000256" key="3">
    <source>
        <dbReference type="ARBA" id="ARBA00004685"/>
    </source>
</evidence>
<sequence length="506" mass="57084">MGSHTKLSLLVGATACILLVAAKIMYLAFFHRLAKYPGPIVAKFTNLYAAYHGWKGDIHLDIYRCHQKYGKHVRYGPNKVLINTAQALHDIHGSTSSTNPKFQKARAYIPLIHRSPNTLTILGGKDHGRRRRLMAQGVSEKAQRGYENRVLTHIQKFCNALYTPGEERQKDMSQWCYYLSFDVMTDVVFSAHYSLLEKDDFRYVTKAIDASNRRMSSFVQMPGLAKLKTMDRYLFKEALIARNQFIKYVTMVVKERLKRKDEGTDIFAHLAAAKDPETGERFTPNEIHAESTTLIVAGSDTSSTALAALFFYLATNNEAYQKVTLEIRTTFFCQSEITMGSKLAGCSYLRACIDESLRMAPPVGGPLWRETLYPVMVDSEALPAGCDVGVGIYSLHHSEEDFEKAYSYRPERWLAKEGVEEARKAFAPFSMGIRGCLGKGLAMTEMMLTMAMVLYVGDFRVANGEIGLTGRGKKGDGAGRERHEEYQLWDFITGQKNGPVLEFERR</sequence>
<evidence type="ECO:0000256" key="11">
    <source>
        <dbReference type="ARBA" id="ARBA00023033"/>
    </source>
</evidence>
<accession>A0A2V1DMC0</accession>
<evidence type="ECO:0000256" key="14">
    <source>
        <dbReference type="RuleBase" id="RU000461"/>
    </source>
</evidence>
<evidence type="ECO:0000256" key="4">
    <source>
        <dbReference type="ARBA" id="ARBA00010617"/>
    </source>
</evidence>
<dbReference type="GO" id="GO:0005506">
    <property type="term" value="F:iron ion binding"/>
    <property type="evidence" value="ECO:0007669"/>
    <property type="project" value="InterPro"/>
</dbReference>
<dbReference type="STRING" id="97972.A0A2V1DMC0"/>
<dbReference type="InterPro" id="IPR050121">
    <property type="entry name" value="Cytochrome_P450_monoxygenase"/>
</dbReference>
<evidence type="ECO:0000256" key="12">
    <source>
        <dbReference type="ARBA" id="ARBA00023136"/>
    </source>
</evidence>
<dbReference type="GO" id="GO:0020037">
    <property type="term" value="F:heme binding"/>
    <property type="evidence" value="ECO:0007669"/>
    <property type="project" value="InterPro"/>
</dbReference>
<organism evidence="15 16">
    <name type="scientific">Periconia macrospinosa</name>
    <dbReference type="NCBI Taxonomy" id="97972"/>
    <lineage>
        <taxon>Eukaryota</taxon>
        <taxon>Fungi</taxon>
        <taxon>Dikarya</taxon>
        <taxon>Ascomycota</taxon>
        <taxon>Pezizomycotina</taxon>
        <taxon>Dothideomycetes</taxon>
        <taxon>Pleosporomycetidae</taxon>
        <taxon>Pleosporales</taxon>
        <taxon>Massarineae</taxon>
        <taxon>Periconiaceae</taxon>
        <taxon>Periconia</taxon>
    </lineage>
</organism>
<evidence type="ECO:0000256" key="10">
    <source>
        <dbReference type="ARBA" id="ARBA00023004"/>
    </source>
</evidence>
<dbReference type="PROSITE" id="PS00086">
    <property type="entry name" value="CYTOCHROME_P450"/>
    <property type="match status" value="1"/>
</dbReference>
<dbReference type="OrthoDB" id="1470350at2759"/>
<dbReference type="AlphaFoldDB" id="A0A2V1DMC0"/>
<evidence type="ECO:0000313" key="16">
    <source>
        <dbReference type="Proteomes" id="UP000244855"/>
    </source>
</evidence>
<protein>
    <submittedName>
        <fullName evidence="15">Cytochrome protein</fullName>
    </submittedName>
</protein>
<comment type="similarity">
    <text evidence="4 14">Belongs to the cytochrome P450 family.</text>
</comment>
<reference evidence="15 16" key="1">
    <citation type="journal article" date="2018" name="Sci. Rep.">
        <title>Comparative genomics provides insights into the lifestyle and reveals functional heterogeneity of dark septate endophytic fungi.</title>
        <authorList>
            <person name="Knapp D.G."/>
            <person name="Nemeth J.B."/>
            <person name="Barry K."/>
            <person name="Hainaut M."/>
            <person name="Henrissat B."/>
            <person name="Johnson J."/>
            <person name="Kuo A."/>
            <person name="Lim J.H.P."/>
            <person name="Lipzen A."/>
            <person name="Nolan M."/>
            <person name="Ohm R.A."/>
            <person name="Tamas L."/>
            <person name="Grigoriev I.V."/>
            <person name="Spatafora J.W."/>
            <person name="Nagy L.G."/>
            <person name="Kovacs G.M."/>
        </authorList>
    </citation>
    <scope>NUCLEOTIDE SEQUENCE [LARGE SCALE GENOMIC DNA]</scope>
    <source>
        <strain evidence="15 16">DSE2036</strain>
    </source>
</reference>
<evidence type="ECO:0000256" key="6">
    <source>
        <dbReference type="ARBA" id="ARBA00022692"/>
    </source>
</evidence>
<keyword evidence="10 13" id="KW-0408">Iron</keyword>
<evidence type="ECO:0000256" key="5">
    <source>
        <dbReference type="ARBA" id="ARBA00022617"/>
    </source>
</evidence>
<dbReference type="InterPro" id="IPR002401">
    <property type="entry name" value="Cyt_P450_E_grp-I"/>
</dbReference>
<feature type="binding site" description="axial binding residue" evidence="13">
    <location>
        <position position="436"/>
    </location>
    <ligand>
        <name>heme</name>
        <dbReference type="ChEBI" id="CHEBI:30413"/>
    </ligand>
    <ligandPart>
        <name>Fe</name>
        <dbReference type="ChEBI" id="CHEBI:18248"/>
    </ligandPart>
</feature>
<dbReference type="Gene3D" id="1.10.630.10">
    <property type="entry name" value="Cytochrome P450"/>
    <property type="match status" value="1"/>
</dbReference>
<dbReference type="GO" id="GO:0004497">
    <property type="term" value="F:monooxygenase activity"/>
    <property type="evidence" value="ECO:0007669"/>
    <property type="project" value="UniProtKB-KW"/>
</dbReference>
<dbReference type="SUPFAM" id="SSF48264">
    <property type="entry name" value="Cytochrome P450"/>
    <property type="match status" value="1"/>
</dbReference>
<keyword evidence="7 13" id="KW-0479">Metal-binding</keyword>
<comment type="cofactor">
    <cofactor evidence="1 13">
        <name>heme</name>
        <dbReference type="ChEBI" id="CHEBI:30413"/>
    </cofactor>
</comment>
<keyword evidence="9 14" id="KW-0560">Oxidoreductase</keyword>
<dbReference type="GO" id="GO:0016705">
    <property type="term" value="F:oxidoreductase activity, acting on paired donors, with incorporation or reduction of molecular oxygen"/>
    <property type="evidence" value="ECO:0007669"/>
    <property type="project" value="InterPro"/>
</dbReference>
<name>A0A2V1DMC0_9PLEO</name>
<dbReference type="CDD" id="cd11061">
    <property type="entry name" value="CYP67-like"/>
    <property type="match status" value="1"/>
</dbReference>
<dbReference type="Pfam" id="PF00067">
    <property type="entry name" value="p450"/>
    <property type="match status" value="1"/>
</dbReference>
<comment type="pathway">
    <text evidence="3">Mycotoxin biosynthesis.</text>
</comment>
<dbReference type="InterPro" id="IPR036396">
    <property type="entry name" value="Cyt_P450_sf"/>
</dbReference>
<dbReference type="InterPro" id="IPR017972">
    <property type="entry name" value="Cyt_P450_CS"/>
</dbReference>
<evidence type="ECO:0000256" key="7">
    <source>
        <dbReference type="ARBA" id="ARBA00022723"/>
    </source>
</evidence>
<dbReference type="PANTHER" id="PTHR24305">
    <property type="entry name" value="CYTOCHROME P450"/>
    <property type="match status" value="1"/>
</dbReference>
<evidence type="ECO:0000256" key="8">
    <source>
        <dbReference type="ARBA" id="ARBA00022989"/>
    </source>
</evidence>
<dbReference type="EMBL" id="KZ805394">
    <property type="protein sequence ID" value="PVH99332.1"/>
    <property type="molecule type" value="Genomic_DNA"/>
</dbReference>
<keyword evidence="12" id="KW-0472">Membrane</keyword>
<keyword evidence="6" id="KW-0812">Transmembrane</keyword>
<dbReference type="Proteomes" id="UP000244855">
    <property type="component" value="Unassembled WGS sequence"/>
</dbReference>
<gene>
    <name evidence="15" type="ORF">DM02DRAFT_711759</name>
</gene>
<keyword evidence="8" id="KW-1133">Transmembrane helix</keyword>
<dbReference type="PANTHER" id="PTHR24305:SF237">
    <property type="entry name" value="CYTOCHROME P450 MONOOXYGENASE ATNE-RELATED"/>
    <property type="match status" value="1"/>
</dbReference>
<evidence type="ECO:0000256" key="13">
    <source>
        <dbReference type="PIRSR" id="PIRSR602401-1"/>
    </source>
</evidence>
<evidence type="ECO:0000256" key="1">
    <source>
        <dbReference type="ARBA" id="ARBA00001971"/>
    </source>
</evidence>
<dbReference type="GO" id="GO:1902181">
    <property type="term" value="P:verruculogen biosynthetic process"/>
    <property type="evidence" value="ECO:0007669"/>
    <property type="project" value="UniProtKB-ARBA"/>
</dbReference>